<dbReference type="SUPFAM" id="SSF47413">
    <property type="entry name" value="lambda repressor-like DNA-binding domains"/>
    <property type="match status" value="1"/>
</dbReference>
<evidence type="ECO:0000259" key="4">
    <source>
        <dbReference type="PROSITE" id="PS50932"/>
    </source>
</evidence>
<dbReference type="Pfam" id="PF00356">
    <property type="entry name" value="LacI"/>
    <property type="match status" value="1"/>
</dbReference>
<dbReference type="PANTHER" id="PTHR30146:SF109">
    <property type="entry name" value="HTH-TYPE TRANSCRIPTIONAL REGULATOR GALS"/>
    <property type="match status" value="1"/>
</dbReference>
<keyword evidence="1" id="KW-0805">Transcription regulation</keyword>
<evidence type="ECO:0000256" key="2">
    <source>
        <dbReference type="ARBA" id="ARBA00023125"/>
    </source>
</evidence>
<name>A0A419SVT8_9FIRM</name>
<dbReference type="GO" id="GO:0000976">
    <property type="term" value="F:transcription cis-regulatory region binding"/>
    <property type="evidence" value="ECO:0007669"/>
    <property type="project" value="TreeGrafter"/>
</dbReference>
<evidence type="ECO:0000256" key="3">
    <source>
        <dbReference type="ARBA" id="ARBA00023163"/>
    </source>
</evidence>
<reference evidence="5 6" key="1">
    <citation type="submission" date="2016-08" db="EMBL/GenBank/DDBJ databases">
        <title>A new outlook on sporulation: Clostridium algidixylanolyticum.</title>
        <authorList>
            <person name="Poppleton D.I."/>
            <person name="Gribaldo S."/>
        </authorList>
    </citation>
    <scope>NUCLEOTIDE SEQUENCE [LARGE SCALE GENOMIC DNA]</scope>
    <source>
        <strain evidence="5 6">SPL73</strain>
    </source>
</reference>
<dbReference type="RefSeq" id="WP_120198188.1">
    <property type="nucleotide sequence ID" value="NZ_MCIA01000032.1"/>
</dbReference>
<dbReference type="PROSITE" id="PS50932">
    <property type="entry name" value="HTH_LACI_2"/>
    <property type="match status" value="1"/>
</dbReference>
<sequence>MATLKDVAKLACVDVSTASRALNNTSYVHPETKARIYAAVKQLSYHPNLLAKGLRQGKRHTIGVVVPSISMSVFSEITQGIELEARKFGYETLICCTKDDPNVEKECLNRLRNGFGDGIIIASTGENARLIRDIRDSGISVVQVVRRQDKTMSSVVTDYHEIAYNGVKYLVSKGCRHIGLINGFSKLIPYRDRYRGYYDAISESGFTENVVGLSGPSRNYFNEGYEGVYQLLKQDPKLDGIMAAVDMHGIGALRALKKEGLNFPEQIKVMSLTGHCIGDMLETSMTSMEMPAFEMGSKAVQLLIGEMETEQEIVPAYQHIMFHASLAERETT</sequence>
<keyword evidence="6" id="KW-1185">Reference proteome</keyword>
<dbReference type="EMBL" id="MCIA01000032">
    <property type="protein sequence ID" value="RKD29353.1"/>
    <property type="molecule type" value="Genomic_DNA"/>
</dbReference>
<dbReference type="SUPFAM" id="SSF53822">
    <property type="entry name" value="Periplasmic binding protein-like I"/>
    <property type="match status" value="1"/>
</dbReference>
<dbReference type="OrthoDB" id="9784962at2"/>
<dbReference type="SMART" id="SM00354">
    <property type="entry name" value="HTH_LACI"/>
    <property type="match status" value="1"/>
</dbReference>
<dbReference type="PANTHER" id="PTHR30146">
    <property type="entry name" value="LACI-RELATED TRANSCRIPTIONAL REPRESSOR"/>
    <property type="match status" value="1"/>
</dbReference>
<gene>
    <name evidence="5" type="ORF">BET01_08365</name>
</gene>
<evidence type="ECO:0000313" key="6">
    <source>
        <dbReference type="Proteomes" id="UP000284277"/>
    </source>
</evidence>
<dbReference type="Gene3D" id="1.10.260.40">
    <property type="entry name" value="lambda repressor-like DNA-binding domains"/>
    <property type="match status" value="1"/>
</dbReference>
<proteinExistence type="predicted"/>
<dbReference type="InterPro" id="IPR028082">
    <property type="entry name" value="Peripla_BP_I"/>
</dbReference>
<dbReference type="Pfam" id="PF00532">
    <property type="entry name" value="Peripla_BP_1"/>
    <property type="match status" value="1"/>
</dbReference>
<feature type="domain" description="HTH lacI-type" evidence="4">
    <location>
        <begin position="2"/>
        <end position="56"/>
    </location>
</feature>
<evidence type="ECO:0000313" key="5">
    <source>
        <dbReference type="EMBL" id="RKD29353.1"/>
    </source>
</evidence>
<dbReference type="InterPro" id="IPR001761">
    <property type="entry name" value="Peripla_BP/Lac1_sug-bd_dom"/>
</dbReference>
<dbReference type="Gene3D" id="3.40.50.2300">
    <property type="match status" value="2"/>
</dbReference>
<dbReference type="Proteomes" id="UP000284277">
    <property type="component" value="Unassembled WGS sequence"/>
</dbReference>
<accession>A0A419SVT8</accession>
<protein>
    <submittedName>
        <fullName evidence="5">Transcriptional regulator</fullName>
    </submittedName>
</protein>
<dbReference type="CDD" id="cd06267">
    <property type="entry name" value="PBP1_LacI_sugar_binding-like"/>
    <property type="match status" value="1"/>
</dbReference>
<organism evidence="5 6">
    <name type="scientific">Lacrimispora algidixylanolytica</name>
    <dbReference type="NCBI Taxonomy" id="94868"/>
    <lineage>
        <taxon>Bacteria</taxon>
        <taxon>Bacillati</taxon>
        <taxon>Bacillota</taxon>
        <taxon>Clostridia</taxon>
        <taxon>Lachnospirales</taxon>
        <taxon>Lachnospiraceae</taxon>
        <taxon>Lacrimispora</taxon>
    </lineage>
</organism>
<keyword evidence="3" id="KW-0804">Transcription</keyword>
<comment type="caution">
    <text evidence="5">The sequence shown here is derived from an EMBL/GenBank/DDBJ whole genome shotgun (WGS) entry which is preliminary data.</text>
</comment>
<dbReference type="AlphaFoldDB" id="A0A419SVT8"/>
<dbReference type="GO" id="GO:0003700">
    <property type="term" value="F:DNA-binding transcription factor activity"/>
    <property type="evidence" value="ECO:0007669"/>
    <property type="project" value="TreeGrafter"/>
</dbReference>
<dbReference type="CDD" id="cd01392">
    <property type="entry name" value="HTH_LacI"/>
    <property type="match status" value="1"/>
</dbReference>
<dbReference type="InterPro" id="IPR010982">
    <property type="entry name" value="Lambda_DNA-bd_dom_sf"/>
</dbReference>
<keyword evidence="2" id="KW-0238">DNA-binding</keyword>
<dbReference type="InterPro" id="IPR000843">
    <property type="entry name" value="HTH_LacI"/>
</dbReference>
<evidence type="ECO:0000256" key="1">
    <source>
        <dbReference type="ARBA" id="ARBA00023015"/>
    </source>
</evidence>